<evidence type="ECO:0000256" key="2">
    <source>
        <dbReference type="ARBA" id="ARBA00007374"/>
    </source>
</evidence>
<feature type="compositionally biased region" description="Basic and acidic residues" evidence="13">
    <location>
        <begin position="1036"/>
        <end position="1057"/>
    </location>
</feature>
<feature type="compositionally biased region" description="Low complexity" evidence="13">
    <location>
        <begin position="27"/>
        <end position="54"/>
    </location>
</feature>
<evidence type="ECO:0000256" key="6">
    <source>
        <dbReference type="ARBA" id="ARBA00022679"/>
    </source>
</evidence>
<feature type="compositionally biased region" description="Basic and acidic residues" evidence="13">
    <location>
        <begin position="2381"/>
        <end position="2398"/>
    </location>
</feature>
<feature type="compositionally biased region" description="Basic and acidic residues" evidence="13">
    <location>
        <begin position="1941"/>
        <end position="1984"/>
    </location>
</feature>
<dbReference type="Pfam" id="PF03770">
    <property type="entry name" value="IPK"/>
    <property type="match status" value="1"/>
</dbReference>
<dbReference type="PANTHER" id="PTHR10625">
    <property type="entry name" value="HISTONE DEACETYLASE HDAC1-RELATED"/>
    <property type="match status" value="1"/>
</dbReference>
<evidence type="ECO:0000259" key="14">
    <source>
        <dbReference type="Pfam" id="PF00850"/>
    </source>
</evidence>
<feature type="domain" description="Histone deacetylase" evidence="14">
    <location>
        <begin position="888"/>
        <end position="1010"/>
    </location>
</feature>
<dbReference type="InterPro" id="IPR037138">
    <property type="entry name" value="His_deacetylse_dom_sf"/>
</dbReference>
<gene>
    <name evidence="15" type="ORF">BN1205_088410</name>
</gene>
<evidence type="ECO:0000256" key="8">
    <source>
        <dbReference type="ARBA" id="ARBA00022801"/>
    </source>
</evidence>
<feature type="region of interest" description="Disordered" evidence="13">
    <location>
        <begin position="1"/>
        <end position="54"/>
    </location>
</feature>
<feature type="region of interest" description="Disordered" evidence="13">
    <location>
        <begin position="417"/>
        <end position="451"/>
    </location>
</feature>
<feature type="region of interest" description="Disordered" evidence="13">
    <location>
        <begin position="2242"/>
        <end position="2294"/>
    </location>
</feature>
<dbReference type="SUPFAM" id="SSF52768">
    <property type="entry name" value="Arginase/deacetylase"/>
    <property type="match status" value="1"/>
</dbReference>
<feature type="region of interest" description="Disordered" evidence="13">
    <location>
        <begin position="1615"/>
        <end position="1696"/>
    </location>
</feature>
<keyword evidence="8" id="KW-0378">Hydrolase</keyword>
<evidence type="ECO:0000256" key="1">
    <source>
        <dbReference type="ARBA" id="ARBA00004123"/>
    </source>
</evidence>
<comment type="similarity">
    <text evidence="3">Belongs to the histone deacetylase family. HD type 2 subfamily.</text>
</comment>
<dbReference type="EC" id="3.5.1.98" evidence="4"/>
<evidence type="ECO:0000256" key="11">
    <source>
        <dbReference type="ARBA" id="ARBA00023163"/>
    </source>
</evidence>
<sequence length="2398" mass="253320">MARFCGSPPPCSPKERPDDRPSPSSPPSLSSSAPLSLRASVSPASPSSRLSFPPISDLSYYSSRSPSSSSAFSSSSCASVALLIDEEEMASPFSHAGPASHPESPSRISAILRTLVRHGWLSRKTGMGVQQSEDASEKPQTEETHPAVSSLSPPTSSACGETQAAHTDGREQRRSLLGPATKSNAVPGVSECPSLCLYDCPSDGASVSLSPPGEDGAPPVSSRLPACSSSEGRRLRDLCDASVPRESPPAFPFYSTHPSLLVLPCGRLATDEELCFCHTAGYVSRVESVFPSLGSSLPRKAAKAGATKGRGVPGEKEKKALHASLPDRFKKGRRWSSHNVDTDSKSTSCHSPSAASSADSSLSAQSSASSPSSRASFPRPSSPSVVSISETPPSPFSRLNAASADSSSNAFDCHLSTHPRSLDGTQPALFPGSCGGEGNSGHPVSRSEAPCEAETVASSEVHAAPLAEVTRAPGTGFGGAAAAREEEKSEKREAVFPCSSPVSLSVLSTAPSTVASLEESSDARTACDAYAASLEAEPCAATDAKPSAALPPALAVSSSCESHLSSEVTDELGNNGPASPALPQFVNLFGGDTFICPRTPHTARLAAGAALELCDLIYGSPTVERHKETRRKRQGLRRKESKGERHAERHRERQQQGGRQERHLEGGDEELKAREGETEARLASRVSDEGGRGACSGVCDGRDKQDSEREDDTPAATEEHGGEDRRDDTPAATEEHGGEDRRDDTPAATEEHGGEDRRDGPNEQRQENKVKRGFAIIRPPGHHACSHEAAGFCIYNNVALAANYLLAKHGLSRVAILDWDVHHGNGTQDLFYNSSSVLYLSVHRFEKAKPVSASHGEALHASPSPGAGAAGPSPESPRASDSPAASGAAFYPGTGSLTETGVSVGRGYTINVPLSRGYTDGDMFWVFCGVIAPALTAFRPQAILVSAGFDAAAGDPLGGCLLSPALFAWMTRQVCRLADIHCEGKALFFLEGGYQGDVLGACVEACVAALVNLSEENKPEERHRPKETADNAADAGKGEEKPVKRKESPRGARDRGRDCVDQTVQLCQKERRSRDENEAACSRSLLSGRLGETLARLDSGILQGVEEGVELPSTEGPSACGSPPSISLPASLRVHANPPGWPPFRVLSPSSASFPSPASPFSSYALPRLLEEPVAAFCPKCRHRVHKRTSLSATSSAGEALSRGASRRASACNSDLSFFVEKRKEPKFVPEPFPPAERWVVIPPSAVDVAMRDAGDVARWAPTATAETPRRKKGRGDRKKKGEKGRSEARKSGSRNANCEERDSHEDVALRLQGIASEVETETGRATPVSMSESCLSPSSNGLLPAFPADSARFGSTLRIPCPTVRSPGALSQGHGLPAVCPQFGSRPSSPSTVLSLSPLCKVWASSPASRPTEVSSACGPLSDEVTSLCSGFRLDAIEEGSQEMTNSQLPQVLGALSASSLAATPGPQCPTSPALVCAACGVPLETAETAFPSSCPASPTLSFSSFSAAASPASFVARPRSGSVSDHVRVGKTQNDGGRQLQKSVVCRQATYDTLRLVRRVHAGSPFFLPPLPPLPKTVKTKSVEAAREQTDGDAETAEQVSLCLREGGDFRDQATDQQSLAHAQPPDSAGDGTETRHSTHGVRGSRASAAPEPRPKTPDLSATPSIASPLTSSCSGLSSSGPPHTSTTPCGSTSSFSSSLSVSASLLPASRTLANVLPAGLLSHVRGRIVGGRVSRWLLPSVCAEAVQARGAREESEAGLQRNETIEQGQLVKLCNWGEAAFYTWVQMHSKKGEPEETDSGEDVTVTLQALETLFGRLQRPRKNSGENSGELQRKSKDENPTGSETLVVHTTRMPRQEAVPSAVLSFDPQQVLDLLRIQPDGVAISEPPSASSVASDALSPSSVSSDVATELAKFMPRCHRVFWTHAWALAEPPSTRKTNCEGGRKRCHGDEGRGEKEGESRLPRSPTEPRDASVADVDRRSRSALNSSQQSVPQGSSGEASRSSSSSASSSSSCLGSSGPESRGAPLAFPASSACGSRFACAVALADLAQFVRPCVMDIKMGIQMYDPSCTDAGKIQRMQEKARGRSVGSHGFFICGVSAGAVDSGTARVSEEISTEAGKSKVVESEATEDLCGGSEACDECNRGAEQDAGQVAASSLRPFVLSSQEAYAVTQDEAFLRVFTNFFCVNDSTELAARLIRKCLGKLATLQRFFERQKQVSFYGSSLLFVFDADPAPDRLPVLRDSSDGPPALSVRRTQYAGTTQTQRPPVLQQNDRRGGGNAERRRDAHRAADVECAECGRKREAVYDAIVESFGVYMVDFAHVNFSRKQHDRGYLFGLANLQRLFARVLHSLGSSPSPAIAEAAVVSEEETRANSSESGEKKNEAEPKHDREGRP</sequence>
<feature type="compositionally biased region" description="Basic and acidic residues" evidence="13">
    <location>
        <begin position="1298"/>
        <end position="1307"/>
    </location>
</feature>
<feature type="region of interest" description="Disordered" evidence="13">
    <location>
        <begin position="207"/>
        <end position="229"/>
    </location>
</feature>
<feature type="region of interest" description="Disordered" evidence="13">
    <location>
        <begin position="1936"/>
        <end position="2026"/>
    </location>
</feature>
<dbReference type="GO" id="GO:0141221">
    <property type="term" value="F:histone deacetylase activity, hydrolytic mechanism"/>
    <property type="evidence" value="ECO:0007669"/>
    <property type="project" value="UniProtKB-EC"/>
</dbReference>
<evidence type="ECO:0000313" key="15">
    <source>
        <dbReference type="EMBL" id="CEL73988.1"/>
    </source>
</evidence>
<feature type="compositionally biased region" description="Basic and acidic residues" evidence="13">
    <location>
        <begin position="1583"/>
        <end position="1592"/>
    </location>
</feature>
<dbReference type="InterPro" id="IPR023801">
    <property type="entry name" value="His_deacetylse_dom"/>
</dbReference>
<dbReference type="InterPro" id="IPR038286">
    <property type="entry name" value="IPK_sf"/>
</dbReference>
<feature type="compositionally biased region" description="Polar residues" evidence="13">
    <location>
        <begin position="2257"/>
        <end position="2275"/>
    </location>
</feature>
<dbReference type="GO" id="GO:0032958">
    <property type="term" value="P:inositol phosphate biosynthetic process"/>
    <property type="evidence" value="ECO:0007669"/>
    <property type="project" value="InterPro"/>
</dbReference>
<feature type="region of interest" description="Disordered" evidence="13">
    <location>
        <begin position="1260"/>
        <end position="1307"/>
    </location>
</feature>
<comment type="similarity">
    <text evidence="2">Belongs to the inositol phosphokinase (IPK) family.</text>
</comment>
<feature type="compositionally biased region" description="Basic and acidic residues" evidence="13">
    <location>
        <begin position="637"/>
        <end position="691"/>
    </location>
</feature>
<dbReference type="GO" id="GO:0016301">
    <property type="term" value="F:kinase activity"/>
    <property type="evidence" value="ECO:0007669"/>
    <property type="project" value="UniProtKB-KW"/>
</dbReference>
<dbReference type="InterPro" id="IPR000286">
    <property type="entry name" value="HDACs"/>
</dbReference>
<feature type="compositionally biased region" description="Basic and acidic residues" evidence="13">
    <location>
        <begin position="717"/>
        <end position="767"/>
    </location>
</feature>
<evidence type="ECO:0000256" key="5">
    <source>
        <dbReference type="ARBA" id="ARBA00022491"/>
    </source>
</evidence>
<accession>A0A0F7UZK0</accession>
<feature type="region of interest" description="Disordered" evidence="13">
    <location>
        <begin position="295"/>
        <end position="402"/>
    </location>
</feature>
<feature type="region of interest" description="Disordered" evidence="13">
    <location>
        <begin position="1819"/>
        <end position="1846"/>
    </location>
</feature>
<dbReference type="PANTHER" id="PTHR10625:SF5">
    <property type="entry name" value="HISTONE DEACETYLASE"/>
    <property type="match status" value="1"/>
</dbReference>
<dbReference type="EMBL" id="LN714496">
    <property type="protein sequence ID" value="CEL73988.1"/>
    <property type="molecule type" value="Genomic_DNA"/>
</dbReference>
<feature type="compositionally biased region" description="Low complexity" evidence="13">
    <location>
        <begin position="1670"/>
        <end position="1696"/>
    </location>
</feature>
<evidence type="ECO:0000256" key="3">
    <source>
        <dbReference type="ARBA" id="ARBA00007738"/>
    </source>
</evidence>
<keyword evidence="10" id="KW-0805">Transcription regulation</keyword>
<feature type="compositionally biased region" description="Basic and acidic residues" evidence="13">
    <location>
        <begin position="135"/>
        <end position="145"/>
    </location>
</feature>
<feature type="region of interest" description="Disordered" evidence="13">
    <location>
        <begin position="1318"/>
        <end position="1337"/>
    </location>
</feature>
<feature type="compositionally biased region" description="Polar residues" evidence="13">
    <location>
        <begin position="147"/>
        <end position="160"/>
    </location>
</feature>
<feature type="compositionally biased region" description="Basic and acidic residues" evidence="13">
    <location>
        <begin position="2276"/>
        <end position="2294"/>
    </location>
</feature>
<dbReference type="GO" id="GO:0040029">
    <property type="term" value="P:epigenetic regulation of gene expression"/>
    <property type="evidence" value="ECO:0007669"/>
    <property type="project" value="TreeGrafter"/>
</dbReference>
<feature type="compositionally biased region" description="Basic and acidic residues" evidence="13">
    <location>
        <begin position="1017"/>
        <end position="1029"/>
    </location>
</feature>
<proteinExistence type="inferred from homology"/>
<keyword evidence="7" id="KW-0418">Kinase</keyword>
<dbReference type="Gene3D" id="3.40.800.20">
    <property type="entry name" value="Histone deacetylase domain"/>
    <property type="match status" value="1"/>
</dbReference>
<keyword evidence="12" id="KW-0539">Nucleus</keyword>
<reference evidence="15" key="1">
    <citation type="journal article" date="2015" name="PLoS ONE">
        <title>Comprehensive Evaluation of Toxoplasma gondii VEG and Neospora caninum LIV Genomes with Tachyzoite Stage Transcriptome and Proteome Defines Novel Transcript Features.</title>
        <authorList>
            <person name="Ramaprasad A."/>
            <person name="Mourier T."/>
            <person name="Naeem R."/>
            <person name="Malas T.B."/>
            <person name="Moussa E."/>
            <person name="Panigrahi A."/>
            <person name="Vermont S.J."/>
            <person name="Otto T.D."/>
            <person name="Wastling J."/>
            <person name="Pain A."/>
        </authorList>
    </citation>
    <scope>NUCLEOTIDE SEQUENCE</scope>
    <source>
        <strain evidence="15">VEG</strain>
    </source>
</reference>
<feature type="region of interest" description="Disordered" evidence="13">
    <location>
        <begin position="1581"/>
        <end position="1600"/>
    </location>
</feature>
<dbReference type="CDD" id="cd09992">
    <property type="entry name" value="HDAC_classII"/>
    <property type="match status" value="1"/>
</dbReference>
<dbReference type="GO" id="GO:0005737">
    <property type="term" value="C:cytoplasm"/>
    <property type="evidence" value="ECO:0007669"/>
    <property type="project" value="TreeGrafter"/>
</dbReference>
<feature type="compositionally biased region" description="Low complexity" evidence="13">
    <location>
        <begin position="861"/>
        <end position="880"/>
    </location>
</feature>
<feature type="compositionally biased region" description="Basic and acidic residues" evidence="13">
    <location>
        <begin position="313"/>
        <end position="329"/>
    </location>
</feature>
<keyword evidence="6" id="KW-0808">Transferase</keyword>
<protein>
    <recommendedName>
        <fullName evidence="4">histone deacetylase</fullName>
        <ecNumber evidence="4">3.5.1.98</ecNumber>
    </recommendedName>
</protein>
<dbReference type="PRINTS" id="PR01270">
    <property type="entry name" value="HDASUPER"/>
</dbReference>
<feature type="region of interest" description="Disordered" evidence="13">
    <location>
        <begin position="853"/>
        <end position="885"/>
    </location>
</feature>
<dbReference type="InterPro" id="IPR023696">
    <property type="entry name" value="Ureohydrolase_dom_sf"/>
</dbReference>
<organism evidence="15">
    <name type="scientific">Toxoplasma gondii (strain ATCC 50861 / VEG)</name>
    <dbReference type="NCBI Taxonomy" id="432359"/>
    <lineage>
        <taxon>Eukaryota</taxon>
        <taxon>Sar</taxon>
        <taxon>Alveolata</taxon>
        <taxon>Apicomplexa</taxon>
        <taxon>Conoidasida</taxon>
        <taxon>Coccidia</taxon>
        <taxon>Eucoccidiorida</taxon>
        <taxon>Eimeriorina</taxon>
        <taxon>Sarcocystidae</taxon>
        <taxon>Toxoplasma</taxon>
    </lineage>
</organism>
<feature type="region of interest" description="Disordered" evidence="13">
    <location>
        <begin position="122"/>
        <end position="171"/>
    </location>
</feature>
<keyword evidence="11" id="KW-0804">Transcription</keyword>
<keyword evidence="9" id="KW-0156">Chromatin regulator</keyword>
<dbReference type="Pfam" id="PF00850">
    <property type="entry name" value="Hist_deacetyl"/>
    <property type="match status" value="2"/>
</dbReference>
<feature type="region of interest" description="Disordered" evidence="13">
    <location>
        <begin position="624"/>
        <end position="767"/>
    </location>
</feature>
<name>A0A0F7UZK0_TOXGV</name>
<evidence type="ECO:0000256" key="10">
    <source>
        <dbReference type="ARBA" id="ARBA00023015"/>
    </source>
</evidence>
<dbReference type="InterPro" id="IPR005522">
    <property type="entry name" value="IPK"/>
</dbReference>
<dbReference type="GO" id="GO:0000118">
    <property type="term" value="C:histone deacetylase complex"/>
    <property type="evidence" value="ECO:0007669"/>
    <property type="project" value="TreeGrafter"/>
</dbReference>
<evidence type="ECO:0000256" key="7">
    <source>
        <dbReference type="ARBA" id="ARBA00022777"/>
    </source>
</evidence>
<feature type="region of interest" description="Disordered" evidence="13">
    <location>
        <begin position="1017"/>
        <end position="1057"/>
    </location>
</feature>
<evidence type="ECO:0000256" key="12">
    <source>
        <dbReference type="ARBA" id="ARBA00023242"/>
    </source>
</evidence>
<evidence type="ECO:0000256" key="9">
    <source>
        <dbReference type="ARBA" id="ARBA00022853"/>
    </source>
</evidence>
<feature type="compositionally biased region" description="Low complexity" evidence="13">
    <location>
        <begin position="1990"/>
        <end position="2026"/>
    </location>
</feature>
<feature type="compositionally biased region" description="Basic residues" evidence="13">
    <location>
        <begin position="1270"/>
        <end position="1283"/>
    </location>
</feature>
<evidence type="ECO:0000256" key="4">
    <source>
        <dbReference type="ARBA" id="ARBA00012111"/>
    </source>
</evidence>
<comment type="subcellular location">
    <subcellularLocation>
        <location evidence="1">Nucleus</location>
    </subcellularLocation>
</comment>
<feature type="region of interest" description="Disordered" evidence="13">
    <location>
        <begin position="2366"/>
        <end position="2398"/>
    </location>
</feature>
<evidence type="ECO:0000256" key="13">
    <source>
        <dbReference type="SAM" id="MobiDB-lite"/>
    </source>
</evidence>
<dbReference type="Gene3D" id="3.30.470.160">
    <property type="entry name" value="Inositol polyphosphate kinase"/>
    <property type="match status" value="1"/>
</dbReference>
<feature type="compositionally biased region" description="Low complexity" evidence="13">
    <location>
        <begin position="345"/>
        <end position="391"/>
    </location>
</feature>
<dbReference type="SUPFAM" id="SSF56104">
    <property type="entry name" value="SAICAR synthase-like"/>
    <property type="match status" value="1"/>
</dbReference>
<feature type="domain" description="Histone deacetylase" evidence="14">
    <location>
        <begin position="767"/>
        <end position="847"/>
    </location>
</feature>
<keyword evidence="5" id="KW-0678">Repressor</keyword>